<gene>
    <name evidence="3" type="ORF">CCASEI_09025</name>
</gene>
<dbReference type="Proteomes" id="UP000019226">
    <property type="component" value="Chromosome"/>
</dbReference>
<feature type="region of interest" description="Disordered" evidence="1">
    <location>
        <begin position="91"/>
        <end position="110"/>
    </location>
</feature>
<evidence type="ECO:0000256" key="1">
    <source>
        <dbReference type="SAM" id="MobiDB-lite"/>
    </source>
</evidence>
<sequence>MSIVLTIIIVVALVALCAIIAAWVMTSFIGQGRVMDDLSVEEVHATMQGNRAFALNGEYDKVGCSAVKNGYSPQQVDDLLAVLTHELQKVKGEKEASKSNAIAETPNSVE</sequence>
<organism evidence="3 4">
    <name type="scientific">Corynebacterium casei LMG S-19264</name>
    <dbReference type="NCBI Taxonomy" id="1285583"/>
    <lineage>
        <taxon>Bacteria</taxon>
        <taxon>Bacillati</taxon>
        <taxon>Actinomycetota</taxon>
        <taxon>Actinomycetes</taxon>
        <taxon>Mycobacteriales</taxon>
        <taxon>Corynebacteriaceae</taxon>
        <taxon>Corynebacterium</taxon>
    </lineage>
</organism>
<keyword evidence="2" id="KW-1133">Transmembrane helix</keyword>
<keyword evidence="2" id="KW-0812">Transmembrane</keyword>
<dbReference type="GeneID" id="82877937"/>
<dbReference type="RefSeq" id="WP_025387764.1">
    <property type="nucleotide sequence ID" value="NZ_CP004350.1"/>
</dbReference>
<reference evidence="4" key="1">
    <citation type="submission" date="2013-02" db="EMBL/GenBank/DDBJ databases">
        <title>The complete genome sequence of Corynebacterium casei LMG S-19264 (=DSM 44701).</title>
        <authorList>
            <person name="Ruckert C."/>
            <person name="Albersmeier A."/>
            <person name="Kalinowski J."/>
        </authorList>
    </citation>
    <scope>NUCLEOTIDE SEQUENCE [LARGE SCALE GENOMIC DNA]</scope>
    <source>
        <strain evidence="4">LMG S-19264</strain>
    </source>
</reference>
<feature type="transmembrane region" description="Helical" evidence="2">
    <location>
        <begin position="6"/>
        <end position="25"/>
    </location>
</feature>
<feature type="compositionally biased region" description="Polar residues" evidence="1">
    <location>
        <begin position="98"/>
        <end position="110"/>
    </location>
</feature>
<evidence type="ECO:0008006" key="5">
    <source>
        <dbReference type="Google" id="ProtNLM"/>
    </source>
</evidence>
<keyword evidence="2" id="KW-0472">Membrane</keyword>
<keyword evidence="4" id="KW-1185">Reference proteome</keyword>
<name>A0ABM5PQU7_9CORY</name>
<accession>A0ABM5PQU7</accession>
<evidence type="ECO:0000313" key="4">
    <source>
        <dbReference type="Proteomes" id="UP000019226"/>
    </source>
</evidence>
<proteinExistence type="predicted"/>
<evidence type="ECO:0000313" key="3">
    <source>
        <dbReference type="EMBL" id="AHI20368.1"/>
    </source>
</evidence>
<dbReference type="EMBL" id="CP004350">
    <property type="protein sequence ID" value="AHI20368.1"/>
    <property type="molecule type" value="Genomic_DNA"/>
</dbReference>
<protein>
    <recommendedName>
        <fullName evidence="5">Secreted protein</fullName>
    </recommendedName>
</protein>
<evidence type="ECO:0000256" key="2">
    <source>
        <dbReference type="SAM" id="Phobius"/>
    </source>
</evidence>